<dbReference type="Proteomes" id="UP000887579">
    <property type="component" value="Unplaced"/>
</dbReference>
<reference evidence="2" key="1">
    <citation type="submission" date="2022-11" db="UniProtKB">
        <authorList>
            <consortium name="WormBaseParasite"/>
        </authorList>
    </citation>
    <scope>IDENTIFICATION</scope>
</reference>
<name>A0AC34GN05_9BILA</name>
<evidence type="ECO:0000313" key="1">
    <source>
        <dbReference type="Proteomes" id="UP000887579"/>
    </source>
</evidence>
<evidence type="ECO:0000313" key="2">
    <source>
        <dbReference type="WBParaSite" id="ES5_v2.g30948.t1"/>
    </source>
</evidence>
<organism evidence="1 2">
    <name type="scientific">Panagrolaimus sp. ES5</name>
    <dbReference type="NCBI Taxonomy" id="591445"/>
    <lineage>
        <taxon>Eukaryota</taxon>
        <taxon>Metazoa</taxon>
        <taxon>Ecdysozoa</taxon>
        <taxon>Nematoda</taxon>
        <taxon>Chromadorea</taxon>
        <taxon>Rhabditida</taxon>
        <taxon>Tylenchina</taxon>
        <taxon>Panagrolaimomorpha</taxon>
        <taxon>Panagrolaimoidea</taxon>
        <taxon>Panagrolaimidae</taxon>
        <taxon>Panagrolaimus</taxon>
    </lineage>
</organism>
<protein>
    <submittedName>
        <fullName evidence="2">Uncharacterized protein</fullName>
    </submittedName>
</protein>
<sequence>MFITVFFFAFIASAALGNPIQTRDLPKNDGAAAFFQNLKDLGDSLSEDQKTQLKQIATNPASTKQQVVDGLKNFFHSIGGDAE</sequence>
<accession>A0AC34GN05</accession>
<proteinExistence type="predicted"/>
<dbReference type="WBParaSite" id="ES5_v2.g30948.t1">
    <property type="protein sequence ID" value="ES5_v2.g30948.t1"/>
    <property type="gene ID" value="ES5_v2.g30948"/>
</dbReference>